<dbReference type="Pfam" id="PF10698">
    <property type="entry name" value="DUF2505"/>
    <property type="match status" value="1"/>
</dbReference>
<dbReference type="RefSeq" id="WP_010838005.1">
    <property type="nucleotide sequence ID" value="NZ_QRCM01000001.1"/>
</dbReference>
<protein>
    <submittedName>
        <fullName evidence="1">DUF2505 domain-containing protein</fullName>
    </submittedName>
</protein>
<evidence type="ECO:0000313" key="1">
    <source>
        <dbReference type="EMBL" id="TXG91996.1"/>
    </source>
</evidence>
<dbReference type="EMBL" id="QRCM01000001">
    <property type="protein sequence ID" value="TXG91996.1"/>
    <property type="molecule type" value="Genomic_DNA"/>
</dbReference>
<name>A0A6P2CLG1_9NOCA</name>
<sequence>MSRRIEHSSSLKSAVTRVHAAFVDEQYWKDRIAEVGGPHAQLGSVETTGDRITVEFTQAIPEDQLPSLVTKIRAGDLVIARTETWEPLSGDTAKGTFTAGVEGAPARVGGTHTLAGSDGETTVTTDGEVEVSIPFLGGKIEAAIAEQLAELFRIESEFTAEWLAR</sequence>
<dbReference type="InterPro" id="IPR019639">
    <property type="entry name" value="DUF2505"/>
</dbReference>
<gene>
    <name evidence="1" type="ORF">DW322_19725</name>
</gene>
<comment type="caution">
    <text evidence="1">The sequence shown here is derived from an EMBL/GenBank/DDBJ whole genome shotgun (WGS) entry which is preliminary data.</text>
</comment>
<dbReference type="Proteomes" id="UP000471120">
    <property type="component" value="Unassembled WGS sequence"/>
</dbReference>
<reference evidence="1 2" key="1">
    <citation type="submission" date="2018-07" db="EMBL/GenBank/DDBJ databases">
        <title>Genome sequence of Rhodococcus rhodnii ATCC 35071 from Rhodnius prolixus.</title>
        <authorList>
            <person name="Patel V."/>
            <person name="Vogel K.J."/>
        </authorList>
    </citation>
    <scope>NUCLEOTIDE SEQUENCE [LARGE SCALE GENOMIC DNA]</scope>
    <source>
        <strain evidence="1 2">ATCC 35071</strain>
    </source>
</reference>
<proteinExistence type="predicted"/>
<dbReference type="AlphaFoldDB" id="A0A6P2CLG1"/>
<accession>A0A6P2CLG1</accession>
<organism evidence="1 2">
    <name type="scientific">Rhodococcus rhodnii</name>
    <dbReference type="NCBI Taxonomy" id="38312"/>
    <lineage>
        <taxon>Bacteria</taxon>
        <taxon>Bacillati</taxon>
        <taxon>Actinomycetota</taxon>
        <taxon>Actinomycetes</taxon>
        <taxon>Mycobacteriales</taxon>
        <taxon>Nocardiaceae</taxon>
        <taxon>Rhodococcus</taxon>
    </lineage>
</organism>
<evidence type="ECO:0000313" key="2">
    <source>
        <dbReference type="Proteomes" id="UP000471120"/>
    </source>
</evidence>